<feature type="compositionally biased region" description="Polar residues" evidence="1">
    <location>
        <begin position="105"/>
        <end position="134"/>
    </location>
</feature>
<feature type="compositionally biased region" description="Basic and acidic residues" evidence="1">
    <location>
        <begin position="168"/>
        <end position="185"/>
    </location>
</feature>
<dbReference type="EMBL" id="MBFS01000304">
    <property type="protein sequence ID" value="PVV02910.1"/>
    <property type="molecule type" value="Genomic_DNA"/>
</dbReference>
<evidence type="ECO:0000313" key="3">
    <source>
        <dbReference type="Proteomes" id="UP000245609"/>
    </source>
</evidence>
<protein>
    <submittedName>
        <fullName evidence="2">Uncharacterized protein</fullName>
    </submittedName>
</protein>
<feature type="region of interest" description="Disordered" evidence="1">
    <location>
        <begin position="537"/>
        <end position="557"/>
    </location>
</feature>
<evidence type="ECO:0000256" key="1">
    <source>
        <dbReference type="SAM" id="MobiDB-lite"/>
    </source>
</evidence>
<feature type="region of interest" description="Disordered" evidence="1">
    <location>
        <begin position="104"/>
        <end position="213"/>
    </location>
</feature>
<dbReference type="Proteomes" id="UP000245609">
    <property type="component" value="Unassembled WGS sequence"/>
</dbReference>
<accession>A0A2T9ZEC9</accession>
<dbReference type="AlphaFoldDB" id="A0A2T9ZEC9"/>
<reference evidence="2 3" key="1">
    <citation type="journal article" date="2018" name="MBio">
        <title>Comparative Genomics Reveals the Core Gene Toolbox for the Fungus-Insect Symbiosis.</title>
        <authorList>
            <person name="Wang Y."/>
            <person name="Stata M."/>
            <person name="Wang W."/>
            <person name="Stajich J.E."/>
            <person name="White M.M."/>
            <person name="Moncalvo J.M."/>
        </authorList>
    </citation>
    <scope>NUCLEOTIDE SEQUENCE [LARGE SCALE GENOMIC DNA]</scope>
    <source>
        <strain evidence="2 3">SC-DP-2</strain>
    </source>
</reference>
<feature type="compositionally biased region" description="Polar residues" evidence="1">
    <location>
        <begin position="201"/>
        <end position="213"/>
    </location>
</feature>
<organism evidence="2 3">
    <name type="scientific">Smittium megazygosporum</name>
    <dbReference type="NCBI Taxonomy" id="133381"/>
    <lineage>
        <taxon>Eukaryota</taxon>
        <taxon>Fungi</taxon>
        <taxon>Fungi incertae sedis</taxon>
        <taxon>Zoopagomycota</taxon>
        <taxon>Kickxellomycotina</taxon>
        <taxon>Harpellomycetes</taxon>
        <taxon>Harpellales</taxon>
        <taxon>Legeriomycetaceae</taxon>
        <taxon>Smittium</taxon>
    </lineage>
</organism>
<comment type="caution">
    <text evidence="2">The sequence shown here is derived from an EMBL/GenBank/DDBJ whole genome shotgun (WGS) entry which is preliminary data.</text>
</comment>
<sequence>MQNELEEQPLPASTDELQDQTIIDTEINETTESPDSIVAISSSVISSLDRSPIKGYQFTSLSKKTKHTSPPNSSFYKLFSILNPIGLTTFNPFFTSFTNSKESTDSSFSVPWIPTSQSPSSLPENSASQIQTVDKTIDKEKSYSNPIENINDTLSEPSDTNNQTSKEVSLHKNDNPSILSDKEQGKQPIDSNFDLKPDTPDYQSVPEQSETSVPFLNTLESDSISYLQDIDSSFSSEKNYGDTSPQEDSISNMHHLGSHENIESPLKSENIVESSVSDTKDQTESLSEPELDSDIQETNNDIPENNEVFEVPLLDQSLETLENQNLKDLSIISSNQHSKTDSQIETLHAFPETPTNPNSFICIEPNINSEPDLEQNLDVPVDDHSSPATSEDVILNATINNAQESLPPVESKKRKDSVGSNLNIDSISGSTTPTRLASPNLFNFSTGSKSQNKLPGFFPALTPSKQKSSISSIHSNFEQLNLPPPVTPEIKKPAKLLSTSPAISSPSKESKLDNPFYQYIKKIEKMSPCGFEPNISQKPFLPPVTHGPSSKKSKYDDSTLSKIPISLGRKAKPQFNMYPSVLYRNNSKIPLPYNELYSKNVSIESSSVDDNPFFNKRESISQTYGPSSVSKVIKTKKTKLDSQTQSTTRRERLLSSRPHFGIGYGKNKKENATIIHHDNSPTKIPRKQIHNSLNENLTIRSKITSPQSVSANIILSVIKNSSNE</sequence>
<evidence type="ECO:0000313" key="2">
    <source>
        <dbReference type="EMBL" id="PVV02910.1"/>
    </source>
</evidence>
<proteinExistence type="predicted"/>
<name>A0A2T9ZEC9_9FUNG</name>
<feature type="region of interest" description="Disordered" evidence="1">
    <location>
        <begin position="270"/>
        <end position="305"/>
    </location>
</feature>
<keyword evidence="3" id="KW-1185">Reference proteome</keyword>
<gene>
    <name evidence="2" type="ORF">BB560_002629</name>
</gene>
<feature type="compositionally biased region" description="Polar residues" evidence="1">
    <location>
        <begin position="143"/>
        <end position="167"/>
    </location>
</feature>